<feature type="region of interest" description="Disordered" evidence="1">
    <location>
        <begin position="1"/>
        <end position="34"/>
    </location>
</feature>
<reference evidence="2" key="1">
    <citation type="submission" date="2014-12" db="EMBL/GenBank/DDBJ databases">
        <title>Genome Sequence of Valsa Canker Pathogens Uncovers a Specific Adaption of Colonization on Woody Bark.</title>
        <authorList>
            <person name="Yin Z."/>
            <person name="Liu H."/>
            <person name="Gao X."/>
            <person name="Li Z."/>
            <person name="Song N."/>
            <person name="Ke X."/>
            <person name="Dai Q."/>
            <person name="Wu Y."/>
            <person name="Sun Y."/>
            <person name="Xu J.-R."/>
            <person name="Kang Z.K."/>
            <person name="Wang L."/>
            <person name="Huang L."/>
        </authorList>
    </citation>
    <scope>NUCLEOTIDE SEQUENCE [LARGE SCALE GENOMIC DNA]</scope>
    <source>
        <strain evidence="2">03-8</strain>
    </source>
</reference>
<protein>
    <submittedName>
        <fullName evidence="2">Uncharacterized protein</fullName>
    </submittedName>
</protein>
<feature type="region of interest" description="Disordered" evidence="1">
    <location>
        <begin position="50"/>
        <end position="69"/>
    </location>
</feature>
<dbReference type="EMBL" id="CM003098">
    <property type="protein sequence ID" value="KUI65165.1"/>
    <property type="molecule type" value="Genomic_DNA"/>
</dbReference>
<sequence length="69" mass="7154">MPIAVSRTTHEPFAPEGPSIPGLSTENTTEPNGKAVGLTHTTLYMANGPGASVFGTTPLDMKTSRSPDI</sequence>
<name>A0A194VMV4_CYTMA</name>
<proteinExistence type="predicted"/>
<gene>
    <name evidence="2" type="ORF">VM1G_11342</name>
</gene>
<dbReference type="Proteomes" id="UP000078559">
    <property type="component" value="Chromosome 1"/>
</dbReference>
<accession>A0A194VMV4</accession>
<feature type="compositionally biased region" description="Polar residues" evidence="1">
    <location>
        <begin position="22"/>
        <end position="31"/>
    </location>
</feature>
<organism evidence="2 3">
    <name type="scientific">Cytospora mali</name>
    <name type="common">Apple Valsa canker fungus</name>
    <name type="synonym">Valsa mali</name>
    <dbReference type="NCBI Taxonomy" id="578113"/>
    <lineage>
        <taxon>Eukaryota</taxon>
        <taxon>Fungi</taxon>
        <taxon>Dikarya</taxon>
        <taxon>Ascomycota</taxon>
        <taxon>Pezizomycotina</taxon>
        <taxon>Sordariomycetes</taxon>
        <taxon>Sordariomycetidae</taxon>
        <taxon>Diaporthales</taxon>
        <taxon>Cytosporaceae</taxon>
        <taxon>Cytospora</taxon>
    </lineage>
</organism>
<evidence type="ECO:0000256" key="1">
    <source>
        <dbReference type="SAM" id="MobiDB-lite"/>
    </source>
</evidence>
<keyword evidence="3" id="KW-1185">Reference proteome</keyword>
<dbReference type="AlphaFoldDB" id="A0A194VMV4"/>
<evidence type="ECO:0000313" key="2">
    <source>
        <dbReference type="EMBL" id="KUI65165.1"/>
    </source>
</evidence>
<evidence type="ECO:0000313" key="3">
    <source>
        <dbReference type="Proteomes" id="UP000078559"/>
    </source>
</evidence>